<keyword evidence="3" id="KW-1185">Reference proteome</keyword>
<protein>
    <submittedName>
        <fullName evidence="2">Uncharacterized protein</fullName>
    </submittedName>
</protein>
<comment type="caution">
    <text evidence="2">The sequence shown here is derived from an EMBL/GenBank/DDBJ whole genome shotgun (WGS) entry which is preliminary data.</text>
</comment>
<gene>
    <name evidence="2" type="ORF">FAUST_860</name>
</gene>
<dbReference type="Proteomes" id="UP000537989">
    <property type="component" value="Unassembled WGS sequence"/>
</dbReference>
<accession>A0AAN6HKA1</accession>
<dbReference type="AlphaFoldDB" id="A0AAN6HKA1"/>
<proteinExistence type="predicted"/>
<dbReference type="EMBL" id="JAAMOD010000017">
    <property type="protein sequence ID" value="KAF5247305.1"/>
    <property type="molecule type" value="Genomic_DNA"/>
</dbReference>
<reference evidence="2 3" key="1">
    <citation type="submission" date="2020-02" db="EMBL/GenBank/DDBJ databases">
        <title>Identification and distribution of gene clusters putatively required for synthesis of sphingolipid metabolism inhibitors in phylogenetically diverse species of the filamentous fungus Fusarium.</title>
        <authorList>
            <person name="Kim H.-S."/>
            <person name="Busman M."/>
            <person name="Brown D.W."/>
            <person name="Divon H."/>
            <person name="Uhlig S."/>
            <person name="Proctor R.H."/>
        </authorList>
    </citation>
    <scope>NUCLEOTIDE SEQUENCE [LARGE SCALE GENOMIC DNA]</scope>
    <source>
        <strain evidence="2 3">NRRL 2903</strain>
    </source>
</reference>
<sequence length="95" mass="9757">MSSSTPTAPATLTATTMPPKKADLSELVALLKAYLAYEEPGTTSARSATQTDIDAALGSSGLIAEELQEGPWPTWEESPSSSSSTPPSSISSKPS</sequence>
<evidence type="ECO:0000256" key="1">
    <source>
        <dbReference type="SAM" id="MobiDB-lite"/>
    </source>
</evidence>
<evidence type="ECO:0000313" key="3">
    <source>
        <dbReference type="Proteomes" id="UP000537989"/>
    </source>
</evidence>
<feature type="compositionally biased region" description="Low complexity" evidence="1">
    <location>
        <begin position="71"/>
        <end position="95"/>
    </location>
</feature>
<organism evidence="2 3">
    <name type="scientific">Fusarium austroamericanum</name>
    <dbReference type="NCBI Taxonomy" id="282268"/>
    <lineage>
        <taxon>Eukaryota</taxon>
        <taxon>Fungi</taxon>
        <taxon>Dikarya</taxon>
        <taxon>Ascomycota</taxon>
        <taxon>Pezizomycotina</taxon>
        <taxon>Sordariomycetes</taxon>
        <taxon>Hypocreomycetidae</taxon>
        <taxon>Hypocreales</taxon>
        <taxon>Nectriaceae</taxon>
        <taxon>Fusarium</taxon>
    </lineage>
</organism>
<evidence type="ECO:0000313" key="2">
    <source>
        <dbReference type="EMBL" id="KAF5247305.1"/>
    </source>
</evidence>
<feature type="region of interest" description="Disordered" evidence="1">
    <location>
        <begin position="69"/>
        <end position="95"/>
    </location>
</feature>
<name>A0AAN6HKA1_FUSAU</name>